<evidence type="ECO:0000256" key="1">
    <source>
        <dbReference type="ARBA" id="ARBA00010617"/>
    </source>
</evidence>
<evidence type="ECO:0000313" key="3">
    <source>
        <dbReference type="EMBL" id="GAA5199727.1"/>
    </source>
</evidence>
<organism evidence="3 4">
    <name type="scientific">Rugosimonospora acidiphila</name>
    <dbReference type="NCBI Taxonomy" id="556531"/>
    <lineage>
        <taxon>Bacteria</taxon>
        <taxon>Bacillati</taxon>
        <taxon>Actinomycetota</taxon>
        <taxon>Actinomycetes</taxon>
        <taxon>Micromonosporales</taxon>
        <taxon>Micromonosporaceae</taxon>
        <taxon>Rugosimonospora</taxon>
    </lineage>
</organism>
<dbReference type="PRINTS" id="PR00359">
    <property type="entry name" value="BP450"/>
</dbReference>
<proteinExistence type="inferred from homology"/>
<sequence length="422" mass="45893">MTDLPTLNTADADYTRDPYTPLAALREQESLSRTVVDGLPLWLVTRYDDAVRVLSDPRISNDGSRHGGPGARGVAWTGTRGGLHAHLLRVDAPDHTRLRRLVSKAFTPRRVAALEPRIRTIATELIAALPTESEHVDLLAAYASPLPIAVIAELFGVQAADLGEFRYWTDAYVGVSASDGGLQAEAVRRLGILLVDLIHRRREELGDRGLDVEHEGTLLDGMIKARDHDDRLDEPELLAMAFLLLAAGYETTVNLIANGLLVLMSEPARLAQLVAEPGLLPAAIEEFLRFESPVKTAAPRYATEDLYLSDTLISAGDAVLVHHSAVNRDPARAADADVYDLRRSATRAGGSHLAFGHGPHYCLGASLARLEARVAFEELLVAYPGTELAVPVDAIEWRHSRQIRGVRALPVRLGHVPASGHR</sequence>
<keyword evidence="2" id="KW-0503">Monooxygenase</keyword>
<dbReference type="PRINTS" id="PR00385">
    <property type="entry name" value="P450"/>
</dbReference>
<dbReference type="PANTHER" id="PTHR46696">
    <property type="entry name" value="P450, PUTATIVE (EUROFUNG)-RELATED"/>
    <property type="match status" value="1"/>
</dbReference>
<dbReference type="PANTHER" id="PTHR46696:SF1">
    <property type="entry name" value="CYTOCHROME P450 YJIB-RELATED"/>
    <property type="match status" value="1"/>
</dbReference>
<dbReference type="RefSeq" id="WP_345638102.1">
    <property type="nucleotide sequence ID" value="NZ_BAABJQ010000039.1"/>
</dbReference>
<dbReference type="Gene3D" id="1.10.630.10">
    <property type="entry name" value="Cytochrome P450"/>
    <property type="match status" value="1"/>
</dbReference>
<accession>A0ABP9SS53</accession>
<comment type="caution">
    <text evidence="3">The sequence shown here is derived from an EMBL/GenBank/DDBJ whole genome shotgun (WGS) entry which is preliminary data.</text>
</comment>
<keyword evidence="2" id="KW-0349">Heme</keyword>
<dbReference type="InterPro" id="IPR036396">
    <property type="entry name" value="Cyt_P450_sf"/>
</dbReference>
<comment type="similarity">
    <text evidence="1 2">Belongs to the cytochrome P450 family.</text>
</comment>
<gene>
    <name evidence="3" type="ORF">GCM10023322_76010</name>
</gene>
<dbReference type="InterPro" id="IPR017972">
    <property type="entry name" value="Cyt_P450_CS"/>
</dbReference>
<dbReference type="CDD" id="cd11029">
    <property type="entry name" value="CYP107-like"/>
    <property type="match status" value="1"/>
</dbReference>
<evidence type="ECO:0000313" key="4">
    <source>
        <dbReference type="Proteomes" id="UP001501570"/>
    </source>
</evidence>
<protein>
    <submittedName>
        <fullName evidence="3">Cytochrome P450</fullName>
    </submittedName>
</protein>
<name>A0ABP9SS53_9ACTN</name>
<dbReference type="EMBL" id="BAABJQ010000039">
    <property type="protein sequence ID" value="GAA5199727.1"/>
    <property type="molecule type" value="Genomic_DNA"/>
</dbReference>
<keyword evidence="4" id="KW-1185">Reference proteome</keyword>
<dbReference type="SUPFAM" id="SSF48264">
    <property type="entry name" value="Cytochrome P450"/>
    <property type="match status" value="1"/>
</dbReference>
<dbReference type="Proteomes" id="UP001501570">
    <property type="component" value="Unassembled WGS sequence"/>
</dbReference>
<keyword evidence="2" id="KW-0408">Iron</keyword>
<keyword evidence="2" id="KW-0560">Oxidoreductase</keyword>
<keyword evidence="2" id="KW-0479">Metal-binding</keyword>
<dbReference type="InterPro" id="IPR002397">
    <property type="entry name" value="Cyt_P450_B"/>
</dbReference>
<reference evidence="4" key="1">
    <citation type="journal article" date="2019" name="Int. J. Syst. Evol. Microbiol.">
        <title>The Global Catalogue of Microorganisms (GCM) 10K type strain sequencing project: providing services to taxonomists for standard genome sequencing and annotation.</title>
        <authorList>
            <consortium name="The Broad Institute Genomics Platform"/>
            <consortium name="The Broad Institute Genome Sequencing Center for Infectious Disease"/>
            <person name="Wu L."/>
            <person name="Ma J."/>
        </authorList>
    </citation>
    <scope>NUCLEOTIDE SEQUENCE [LARGE SCALE GENOMIC DNA]</scope>
    <source>
        <strain evidence="4">JCM 18304</strain>
    </source>
</reference>
<dbReference type="PROSITE" id="PS00086">
    <property type="entry name" value="CYTOCHROME_P450"/>
    <property type="match status" value="1"/>
</dbReference>
<dbReference type="InterPro" id="IPR001128">
    <property type="entry name" value="Cyt_P450"/>
</dbReference>
<evidence type="ECO:0000256" key="2">
    <source>
        <dbReference type="RuleBase" id="RU000461"/>
    </source>
</evidence>
<dbReference type="Pfam" id="PF00067">
    <property type="entry name" value="p450"/>
    <property type="match status" value="1"/>
</dbReference>